<evidence type="ECO:0000256" key="1">
    <source>
        <dbReference type="ARBA" id="ARBA00023015"/>
    </source>
</evidence>
<accession>A0ABP7E6I3</accession>
<dbReference type="Pfam" id="PF14525">
    <property type="entry name" value="AraC_binding_2"/>
    <property type="match status" value="1"/>
</dbReference>
<feature type="domain" description="HTH araC/xylS-type" evidence="4">
    <location>
        <begin position="220"/>
        <end position="321"/>
    </location>
</feature>
<dbReference type="Proteomes" id="UP001499884">
    <property type="component" value="Unassembled WGS sequence"/>
</dbReference>
<organism evidence="5 6">
    <name type="scientific">Streptomyces tremellae</name>
    <dbReference type="NCBI Taxonomy" id="1124239"/>
    <lineage>
        <taxon>Bacteria</taxon>
        <taxon>Bacillati</taxon>
        <taxon>Actinomycetota</taxon>
        <taxon>Actinomycetes</taxon>
        <taxon>Kitasatosporales</taxon>
        <taxon>Streptomycetaceae</taxon>
        <taxon>Streptomyces</taxon>
    </lineage>
</organism>
<dbReference type="PANTHER" id="PTHR46796:SF6">
    <property type="entry name" value="ARAC SUBFAMILY"/>
    <property type="match status" value="1"/>
</dbReference>
<evidence type="ECO:0000256" key="3">
    <source>
        <dbReference type="ARBA" id="ARBA00023163"/>
    </source>
</evidence>
<dbReference type="EMBL" id="BAABEP010000003">
    <property type="protein sequence ID" value="GAA3714203.1"/>
    <property type="molecule type" value="Genomic_DNA"/>
</dbReference>
<evidence type="ECO:0000313" key="5">
    <source>
        <dbReference type="EMBL" id="GAA3714203.1"/>
    </source>
</evidence>
<name>A0ABP7E6I3_9ACTN</name>
<keyword evidence="1" id="KW-0805">Transcription regulation</keyword>
<evidence type="ECO:0000259" key="4">
    <source>
        <dbReference type="PROSITE" id="PS01124"/>
    </source>
</evidence>
<sequence>MRGILRETEFRSEDLPEQDRFDAWRELMSSTHAPMRLESERAADFRAHQRLIDLGAVAVWPARFEQLVFLRTPKLIRQADPEVYHLSLLRDGRAGVSWGREQNVYRAGDFHLNDSSRPYEIWTHRGWISSVGVEIPKSLLPLPAATVDRAVGRHLCDRSGPGALLAHFLTQLAAGTGGYRPSDGPRLATVLADLVAAVLAHAVEDERAQPAETRTRVLTLRAKAFIRQNLHDPDLTPGRVAEHLHISRGYLHRLFRAEGETVAAYVRGARLTGAHRDLADPAHAGTPVHVIAARWGFPRAADFTRAFRAAYGMPPSEHRGLGTGT</sequence>
<dbReference type="PROSITE" id="PS01124">
    <property type="entry name" value="HTH_ARAC_FAMILY_2"/>
    <property type="match status" value="1"/>
</dbReference>
<dbReference type="InterPro" id="IPR018062">
    <property type="entry name" value="HTH_AraC-typ_CS"/>
</dbReference>
<gene>
    <name evidence="5" type="ORF">GCM10023082_10000</name>
</gene>
<evidence type="ECO:0000256" key="2">
    <source>
        <dbReference type="ARBA" id="ARBA00023125"/>
    </source>
</evidence>
<dbReference type="InterPro" id="IPR018060">
    <property type="entry name" value="HTH_AraC"/>
</dbReference>
<dbReference type="Pfam" id="PF12833">
    <property type="entry name" value="HTH_18"/>
    <property type="match status" value="1"/>
</dbReference>
<comment type="caution">
    <text evidence="5">The sequence shown here is derived from an EMBL/GenBank/DDBJ whole genome shotgun (WGS) entry which is preliminary data.</text>
</comment>
<evidence type="ECO:0000313" key="6">
    <source>
        <dbReference type="Proteomes" id="UP001499884"/>
    </source>
</evidence>
<protein>
    <submittedName>
        <fullName evidence="5">Helix-turn-helix domain-containing protein</fullName>
    </submittedName>
</protein>
<keyword evidence="2" id="KW-0238">DNA-binding</keyword>
<dbReference type="Gene3D" id="1.10.10.60">
    <property type="entry name" value="Homeodomain-like"/>
    <property type="match status" value="1"/>
</dbReference>
<dbReference type="SUPFAM" id="SSF46689">
    <property type="entry name" value="Homeodomain-like"/>
    <property type="match status" value="1"/>
</dbReference>
<dbReference type="InterPro" id="IPR035418">
    <property type="entry name" value="AraC-bd_2"/>
</dbReference>
<proteinExistence type="predicted"/>
<keyword evidence="3" id="KW-0804">Transcription</keyword>
<dbReference type="InterPro" id="IPR009057">
    <property type="entry name" value="Homeodomain-like_sf"/>
</dbReference>
<dbReference type="PANTHER" id="PTHR46796">
    <property type="entry name" value="HTH-TYPE TRANSCRIPTIONAL ACTIVATOR RHAS-RELATED"/>
    <property type="match status" value="1"/>
</dbReference>
<dbReference type="InterPro" id="IPR050204">
    <property type="entry name" value="AraC_XylS_family_regulators"/>
</dbReference>
<reference evidence="6" key="1">
    <citation type="journal article" date="2019" name="Int. J. Syst. Evol. Microbiol.">
        <title>The Global Catalogue of Microorganisms (GCM) 10K type strain sequencing project: providing services to taxonomists for standard genome sequencing and annotation.</title>
        <authorList>
            <consortium name="The Broad Institute Genomics Platform"/>
            <consortium name="The Broad Institute Genome Sequencing Center for Infectious Disease"/>
            <person name="Wu L."/>
            <person name="Ma J."/>
        </authorList>
    </citation>
    <scope>NUCLEOTIDE SEQUENCE [LARGE SCALE GENOMIC DNA]</scope>
    <source>
        <strain evidence="6">JCM 30846</strain>
    </source>
</reference>
<dbReference type="SMART" id="SM00342">
    <property type="entry name" value="HTH_ARAC"/>
    <property type="match status" value="1"/>
</dbReference>
<dbReference type="PROSITE" id="PS00041">
    <property type="entry name" value="HTH_ARAC_FAMILY_1"/>
    <property type="match status" value="1"/>
</dbReference>
<keyword evidence="6" id="KW-1185">Reference proteome</keyword>